<feature type="domain" description="DUF222" evidence="2">
    <location>
        <begin position="183"/>
        <end position="296"/>
    </location>
</feature>
<evidence type="ECO:0000256" key="1">
    <source>
        <dbReference type="SAM" id="MobiDB-lite"/>
    </source>
</evidence>
<dbReference type="EMBL" id="JBHLUB010000032">
    <property type="protein sequence ID" value="MFC0582763.1"/>
    <property type="molecule type" value="Genomic_DNA"/>
</dbReference>
<gene>
    <name evidence="3" type="ORF">ACFFFR_10315</name>
</gene>
<comment type="caution">
    <text evidence="3">The sequence shown here is derived from an EMBL/GenBank/DDBJ whole genome shotgun (WGS) entry which is preliminary data.</text>
</comment>
<evidence type="ECO:0000259" key="2">
    <source>
        <dbReference type="Pfam" id="PF02720"/>
    </source>
</evidence>
<feature type="compositionally biased region" description="Low complexity" evidence="1">
    <location>
        <begin position="282"/>
        <end position="296"/>
    </location>
</feature>
<evidence type="ECO:0000313" key="4">
    <source>
        <dbReference type="Proteomes" id="UP001589862"/>
    </source>
</evidence>
<dbReference type="Pfam" id="PF02720">
    <property type="entry name" value="DUF222"/>
    <property type="match status" value="1"/>
</dbReference>
<dbReference type="InterPro" id="IPR003870">
    <property type="entry name" value="DUF222"/>
</dbReference>
<protein>
    <submittedName>
        <fullName evidence="3">DUF222 domain-containing protein</fullName>
    </submittedName>
</protein>
<feature type="region of interest" description="Disordered" evidence="1">
    <location>
        <begin position="280"/>
        <end position="323"/>
    </location>
</feature>
<evidence type="ECO:0000313" key="3">
    <source>
        <dbReference type="EMBL" id="MFC0582763.1"/>
    </source>
</evidence>
<dbReference type="RefSeq" id="WP_377460185.1">
    <property type="nucleotide sequence ID" value="NZ_JBHLUB010000032.1"/>
</dbReference>
<dbReference type="Proteomes" id="UP001589862">
    <property type="component" value="Unassembled WGS sequence"/>
</dbReference>
<proteinExistence type="predicted"/>
<name>A0ABV6PCB7_9MICC</name>
<keyword evidence="4" id="KW-1185">Reference proteome</keyword>
<reference evidence="3 4" key="1">
    <citation type="submission" date="2024-09" db="EMBL/GenBank/DDBJ databases">
        <authorList>
            <person name="Sun Q."/>
            <person name="Mori K."/>
        </authorList>
    </citation>
    <scope>NUCLEOTIDE SEQUENCE [LARGE SCALE GENOMIC DNA]</scope>
    <source>
        <strain evidence="3 4">NCAIM B.02604</strain>
    </source>
</reference>
<sequence length="420" mass="44998">MDPQTWLAAINDAAEISAADSPWVLEAEDHLAGFLYAQRIRRVHRKMVAIAQEDSENFTSDQLTVAYLEANNAVFRRKVETSLLQGSTLTKSQASELLLHSANLHQHAPELLDLLEQGKTTVAEATLMAQKLRTIRPPKKTQKPDGDQWQPGEFEAATRATEEAKNALGEGLTKLAGSKKDLPDIQHEAEQLRHRHHPESAQQRHRAANQTRHVRITPAPDGMAHLFARISADDGTKIQQALAAAAQQLAADGSAADGSAAGRTRTQLEADLLVDALAQTRSPANGSGAAPASSGSREPKPHSQASLPGLELSATPANGVSPGNSTSGVTVMVLATLSELVNLGGTVDPDRMGFLRQHYPDLWAQAERNRVFYQTPPAERETTHPPGVLEAGASVKIVGSSVQPGTKASAELIGSSEFWV</sequence>
<organism evidence="3 4">
    <name type="scientific">Micrococcoides hystricis</name>
    <dbReference type="NCBI Taxonomy" id="1572761"/>
    <lineage>
        <taxon>Bacteria</taxon>
        <taxon>Bacillati</taxon>
        <taxon>Actinomycetota</taxon>
        <taxon>Actinomycetes</taxon>
        <taxon>Micrococcales</taxon>
        <taxon>Micrococcaceae</taxon>
        <taxon>Micrococcoides</taxon>
    </lineage>
</organism>
<accession>A0ABV6PCB7</accession>